<evidence type="ECO:0000313" key="1">
    <source>
        <dbReference type="EMBL" id="TDL13284.1"/>
    </source>
</evidence>
<sequence>MTDSPKSERSDDLVKLVDHGTENNFGEFRTKNKFILEDLDLWKYIEGPLSFPPVVPALVQPTTHRGTNSQGVEDTFTMPGNAVEVEAAKLAAEPWLKGNTKTITKIIKAVPADQVHLVQEAVYAKEAWRALCSVYQPGNSVRAASIKTSIMSLRCTSGTDVGQWLTSLQRLRARLCSIEPDSMTDREFALTILNLMPQDSNWRNFVSGLRSRTLAKQASGEIVT</sequence>
<dbReference type="Proteomes" id="UP000294933">
    <property type="component" value="Unassembled WGS sequence"/>
</dbReference>
<gene>
    <name evidence="1" type="ORF">BD410DRAFT_735555</name>
</gene>
<feature type="non-terminal residue" evidence="1">
    <location>
        <position position="224"/>
    </location>
</feature>
<protein>
    <submittedName>
        <fullName evidence="1">Uncharacterized protein</fullName>
    </submittedName>
</protein>
<organism evidence="1 2">
    <name type="scientific">Rickenella mellea</name>
    <dbReference type="NCBI Taxonomy" id="50990"/>
    <lineage>
        <taxon>Eukaryota</taxon>
        <taxon>Fungi</taxon>
        <taxon>Dikarya</taxon>
        <taxon>Basidiomycota</taxon>
        <taxon>Agaricomycotina</taxon>
        <taxon>Agaricomycetes</taxon>
        <taxon>Hymenochaetales</taxon>
        <taxon>Rickenellaceae</taxon>
        <taxon>Rickenella</taxon>
    </lineage>
</organism>
<keyword evidence="2" id="KW-1185">Reference proteome</keyword>
<dbReference type="EMBL" id="ML170761">
    <property type="protein sequence ID" value="TDL13284.1"/>
    <property type="molecule type" value="Genomic_DNA"/>
</dbReference>
<name>A0A4Y7PDB6_9AGAM</name>
<reference evidence="1 2" key="1">
    <citation type="submission" date="2018-06" db="EMBL/GenBank/DDBJ databases">
        <title>A transcriptomic atlas of mushroom development highlights an independent origin of complex multicellularity.</title>
        <authorList>
            <consortium name="DOE Joint Genome Institute"/>
            <person name="Krizsan K."/>
            <person name="Almasi E."/>
            <person name="Merenyi Z."/>
            <person name="Sahu N."/>
            <person name="Viragh M."/>
            <person name="Koszo T."/>
            <person name="Mondo S."/>
            <person name="Kiss B."/>
            <person name="Balint B."/>
            <person name="Kues U."/>
            <person name="Barry K."/>
            <person name="Hegedus J.C."/>
            <person name="Henrissat B."/>
            <person name="Johnson J."/>
            <person name="Lipzen A."/>
            <person name="Ohm R."/>
            <person name="Nagy I."/>
            <person name="Pangilinan J."/>
            <person name="Yan J."/>
            <person name="Xiong Y."/>
            <person name="Grigoriev I.V."/>
            <person name="Hibbett D.S."/>
            <person name="Nagy L.G."/>
        </authorList>
    </citation>
    <scope>NUCLEOTIDE SEQUENCE [LARGE SCALE GENOMIC DNA]</scope>
    <source>
        <strain evidence="1 2">SZMC22713</strain>
    </source>
</reference>
<proteinExistence type="predicted"/>
<accession>A0A4Y7PDB6</accession>
<evidence type="ECO:0000313" key="2">
    <source>
        <dbReference type="Proteomes" id="UP000294933"/>
    </source>
</evidence>
<dbReference type="VEuPathDB" id="FungiDB:BD410DRAFT_735555"/>
<dbReference type="OrthoDB" id="2946818at2759"/>
<dbReference type="Pfam" id="PF14223">
    <property type="entry name" value="Retrotran_gag_2"/>
    <property type="match status" value="1"/>
</dbReference>
<dbReference type="AlphaFoldDB" id="A0A4Y7PDB6"/>